<evidence type="ECO:0000256" key="1">
    <source>
        <dbReference type="ARBA" id="ARBA00004167"/>
    </source>
</evidence>
<dbReference type="InterPro" id="IPR007452">
    <property type="entry name" value="TamB_C"/>
</dbReference>
<keyword evidence="3" id="KW-1133">Transmembrane helix</keyword>
<keyword evidence="7" id="KW-1185">Reference proteome</keyword>
<feature type="domain" description="Translocation and assembly module TamB C-terminal" evidence="5">
    <location>
        <begin position="906"/>
        <end position="1238"/>
    </location>
</feature>
<dbReference type="RefSeq" id="WP_274142062.1">
    <property type="nucleotide sequence ID" value="NZ_JAJUBB010000006.1"/>
</dbReference>
<evidence type="ECO:0000256" key="2">
    <source>
        <dbReference type="ARBA" id="ARBA00022692"/>
    </source>
</evidence>
<protein>
    <submittedName>
        <fullName evidence="6">Translocation/assembly module TamB</fullName>
    </submittedName>
</protein>
<organism evidence="6 7">
    <name type="scientific">Enterovibrio qingdaonensis</name>
    <dbReference type="NCBI Taxonomy" id="2899818"/>
    <lineage>
        <taxon>Bacteria</taxon>
        <taxon>Pseudomonadati</taxon>
        <taxon>Pseudomonadota</taxon>
        <taxon>Gammaproteobacteria</taxon>
        <taxon>Vibrionales</taxon>
        <taxon>Vibrionaceae</taxon>
        <taxon>Enterovibrio</taxon>
    </lineage>
</organism>
<evidence type="ECO:0000259" key="5">
    <source>
        <dbReference type="Pfam" id="PF04357"/>
    </source>
</evidence>
<dbReference type="Proteomes" id="UP001149821">
    <property type="component" value="Unassembled WGS sequence"/>
</dbReference>
<dbReference type="Pfam" id="PF04357">
    <property type="entry name" value="TamB"/>
    <property type="match status" value="1"/>
</dbReference>
<name>A0ABT5QKU5_9GAMM</name>
<dbReference type="PANTHER" id="PTHR36985:SF1">
    <property type="entry name" value="TRANSLOCATION AND ASSEMBLY MODULE SUBUNIT TAMB"/>
    <property type="match status" value="1"/>
</dbReference>
<evidence type="ECO:0000256" key="3">
    <source>
        <dbReference type="ARBA" id="ARBA00022989"/>
    </source>
</evidence>
<dbReference type="PANTHER" id="PTHR36985">
    <property type="entry name" value="TRANSLOCATION AND ASSEMBLY MODULE SUBUNIT TAMB"/>
    <property type="match status" value="1"/>
</dbReference>
<keyword evidence="2" id="KW-0812">Transmembrane</keyword>
<keyword evidence="4" id="KW-0472">Membrane</keyword>
<evidence type="ECO:0000256" key="4">
    <source>
        <dbReference type="ARBA" id="ARBA00023136"/>
    </source>
</evidence>
<proteinExistence type="predicted"/>
<accession>A0ABT5QKU5</accession>
<sequence>MMRWIKRLALAVILLLVLVVLGVGAILLTPVGVKLAVWGAQKALPELKIEKGSGALLNGFALDGVTFDMDGVSVSAKSLYLDVNSKCLSGPAICIDALNADGLKVNVGDTGPSEETPPSEPITSISTPIPIFLNGVSLTDIDLDILGNKVHWDSLTTAAQMQRSTLTLKPTLWQGIEVELAESKGETETTPKKASEPKQALTLPEVNIPLDVIIEHFEVKHADLLLPQAQKIHQLVLEGRAGGNEVSIKQLLLDAEQGKVELNGEVALKGEYPLTLDANADIRMKPLGGHALTLDAKGDLSALELKANLTGTLQAKLSGKLNVLEPDLPFEALLTSRNLQWPIESSPDYRLAASALRASGSLKGYRATLKTDASGKEIPDITLKTQLSGDLSKIALGNLELDTLGGEIKGSASVDWSELVKWQTALTFTDIQPGLQWPEAEGTLSGKVKNDGELTKAGGWKVNVPELDVQGDIRKQALVLKGQVSASDVKGKGDIQLDTQGLKLSHGPNEIAVTGRVNDTLDLDLALKLPSLAASVPDASGAVQGDISLSGTVKEPVATLNLTANKLRYQNLVSIADAKIRGSLKPLPLVSGGLIVDVNGIKAEGVDIQTLMLRASGTEAEQTISLNVDGKPVGAEIALRGSLDRKKGWKGKLYNSTLRTPVGPWALQNDVPLGYDLNTGKVDVGAFCWGQNQSRICLDKPISVSDSGSALVSVDKFNLDIIQSFLPTTTTLSGLVSGLVDVAWKPNALPTLKATVSLGKGEVVEQLDQPFTLGWDKVNIKAALVDEKLTADAQLDLTNNGSVMLDAEMTNLSSDKKIMKSTLGIDAISLSTLQPLLGDDGKLEGVLNGKVVLNGDLEAPTADGKITLTGLKLQSLSAPVEVRQGQIAIALNGKQGEIDGKIETPDGDLLLKGEADWRDINEWLASLNVKGQHLKVVVPPMVALEVSPDMTLKATPKQVDVTGNVSVPWGRIIVESLPPSAVQVSSDLVILNDDLKPVSEENKDPLTINAKIKVNIGDDVRLEAFGLKTNLEGKLDVQSNKKGPSVGGDVNLVDGTYSSFGQDLLIKKGLILFNGPPEQPYLQVEAIRNPDNIEDGVEAGIRVTGPADAPEVQVFSDPAMPQANALSYLTRGRNLDSESDGNAMTSMLISLGLSQSGKLVGQIGEAFGVQDLTVDTAGSGNDEKVEVSGYILPGLQVKYGVGIFTSLPEFTVRYRLIKDLYLEAVSGADNAVDLLYQFSIK</sequence>
<comment type="caution">
    <text evidence="6">The sequence shown here is derived from an EMBL/GenBank/DDBJ whole genome shotgun (WGS) entry which is preliminary data.</text>
</comment>
<reference evidence="6" key="1">
    <citation type="submission" date="2021-12" db="EMBL/GenBank/DDBJ databases">
        <title>Enterovibrio ZSDZ35 sp. nov. and Enterovibrio ZSDZ42 sp. nov., isolated from coastal seawater in Qingdao.</title>
        <authorList>
            <person name="Zhang P."/>
        </authorList>
    </citation>
    <scope>NUCLEOTIDE SEQUENCE</scope>
    <source>
        <strain evidence="6">ZSDZ35</strain>
    </source>
</reference>
<dbReference type="EMBL" id="JAJUBB010000006">
    <property type="protein sequence ID" value="MDD1781607.1"/>
    <property type="molecule type" value="Genomic_DNA"/>
</dbReference>
<gene>
    <name evidence="6" type="ORF">LRP49_10420</name>
</gene>
<evidence type="ECO:0000313" key="6">
    <source>
        <dbReference type="EMBL" id="MDD1781607.1"/>
    </source>
</evidence>
<comment type="subcellular location">
    <subcellularLocation>
        <location evidence="1">Membrane</location>
        <topology evidence="1">Single-pass membrane protein</topology>
    </subcellularLocation>
</comment>
<evidence type="ECO:0000313" key="7">
    <source>
        <dbReference type="Proteomes" id="UP001149821"/>
    </source>
</evidence>